<dbReference type="PANTHER" id="PTHR43013">
    <property type="entry name" value="GLUTAMYL-TRNA REDUCTASE"/>
    <property type="match status" value="1"/>
</dbReference>
<dbReference type="EC" id="1.2.1.70" evidence="3 8"/>
<feature type="site" description="Important for activity" evidence="8">
    <location>
        <position position="100"/>
    </location>
</feature>
<feature type="active site" description="Nucleophile" evidence="8">
    <location>
        <position position="50"/>
    </location>
</feature>
<dbReference type="Pfam" id="PF00745">
    <property type="entry name" value="GlutR_dimer"/>
    <property type="match status" value="1"/>
</dbReference>
<sequence>MQLVVLGLNHRSAPVAVRERFSFDKEEVKDALKHVYEHEAVAECVLLSTCNRTELYAVLEDVAEPRDFMLQLLKHIKGAEQLITDDQWFFFYEGREMIAHLFNVASSLDSLVIGEGQILSQLKVAYITAYSQGLTGPIFNIIFQRAISVGKRVRTMTGIANTPVSVSYAAVNLAEDALTKPMEDAKVLILGAGTMSELTATHLQSKGVKSMFVSNRTYHKAEELARRFGGKAIHFDAFAEQAKDADILITSTGAPHYVIGPEQAKAIAEERGGEPIVMIDIAVPRDIDPEVADIPGVYLFNIDSLESVVEENKHQREAEAEKAKPIIAEAIGDIEEKLSYLSVRPLMVLLSDKAERIRRRELHRAMAKFPDATDRERKIMENMSRMIVRKLLREPMIRFGEVAGKDEEGEYWNLFRDMFDLEKERRSL</sequence>
<dbReference type="InterPro" id="IPR018214">
    <property type="entry name" value="GluRdtase_CS"/>
</dbReference>
<evidence type="ECO:0000256" key="9">
    <source>
        <dbReference type="RuleBase" id="RU000584"/>
    </source>
</evidence>
<dbReference type="SUPFAM" id="SSF51735">
    <property type="entry name" value="NAD(P)-binding Rossmann-fold domains"/>
    <property type="match status" value="1"/>
</dbReference>
<evidence type="ECO:0000256" key="4">
    <source>
        <dbReference type="ARBA" id="ARBA00022857"/>
    </source>
</evidence>
<evidence type="ECO:0000313" key="14">
    <source>
        <dbReference type="Proteomes" id="UP000707138"/>
    </source>
</evidence>
<reference evidence="13 14" key="1">
    <citation type="journal article" date="2021" name="Sci. Rep.">
        <title>The distribution of antibiotic resistance genes in chicken gut microbiota commensals.</title>
        <authorList>
            <person name="Juricova H."/>
            <person name="Matiasovicova J."/>
            <person name="Kubasova T."/>
            <person name="Cejkova D."/>
            <person name="Rychlik I."/>
        </authorList>
    </citation>
    <scope>NUCLEOTIDE SEQUENCE [LARGE SCALE GENOMIC DNA]</scope>
    <source>
        <strain evidence="13 14">An537</strain>
    </source>
</reference>
<evidence type="ECO:0000256" key="7">
    <source>
        <dbReference type="ARBA" id="ARBA00047464"/>
    </source>
</evidence>
<evidence type="ECO:0000256" key="8">
    <source>
        <dbReference type="HAMAP-Rule" id="MF_00087"/>
    </source>
</evidence>
<evidence type="ECO:0000256" key="3">
    <source>
        <dbReference type="ARBA" id="ARBA00012970"/>
    </source>
</evidence>
<feature type="binding site" evidence="8">
    <location>
        <begin position="49"/>
        <end position="52"/>
    </location>
    <ligand>
        <name>substrate</name>
    </ligand>
</feature>
<dbReference type="EMBL" id="JACJLA010000010">
    <property type="protein sequence ID" value="MBM6912963.1"/>
    <property type="molecule type" value="Genomic_DNA"/>
</dbReference>
<protein>
    <recommendedName>
        <fullName evidence="3 8">Glutamyl-tRNA reductase</fullName>
        <shortName evidence="8">GluTR</shortName>
        <ecNumber evidence="3 8">1.2.1.70</ecNumber>
    </recommendedName>
</protein>
<comment type="miscellaneous">
    <text evidence="8">During catalysis, the active site Cys acts as a nucleophile attacking the alpha-carbonyl group of tRNA-bound glutamate with the formation of a thioester intermediate between enzyme and glutamate, and the concomitant release of tRNA(Glu). The thioester intermediate is finally reduced by direct hydride transfer from NADPH, to form the product GSA.</text>
</comment>
<keyword evidence="5 8" id="KW-0560">Oxidoreductase</keyword>
<dbReference type="HAMAP" id="MF_00087">
    <property type="entry name" value="Glu_tRNA_reductase"/>
    <property type="match status" value="1"/>
</dbReference>
<dbReference type="InterPro" id="IPR036291">
    <property type="entry name" value="NAD(P)-bd_dom_sf"/>
</dbReference>
<feature type="binding site" evidence="8">
    <location>
        <begin position="115"/>
        <end position="117"/>
    </location>
    <ligand>
        <name>substrate</name>
    </ligand>
</feature>
<keyword evidence="4 8" id="KW-0521">NADP</keyword>
<evidence type="ECO:0000256" key="2">
    <source>
        <dbReference type="ARBA" id="ARBA00005916"/>
    </source>
</evidence>
<dbReference type="PIRSF" id="PIRSF000445">
    <property type="entry name" value="4pyrrol_synth_GluRdtase"/>
    <property type="match status" value="1"/>
</dbReference>
<dbReference type="InterPro" id="IPR036343">
    <property type="entry name" value="GluRdtase_N_sf"/>
</dbReference>
<keyword evidence="14" id="KW-1185">Reference proteome</keyword>
<accession>A0ABS2GHT3</accession>
<evidence type="ECO:0000259" key="12">
    <source>
        <dbReference type="Pfam" id="PF05201"/>
    </source>
</evidence>
<keyword evidence="6 8" id="KW-0627">Porphyrin biosynthesis</keyword>
<feature type="binding site" evidence="8">
    <location>
        <position position="121"/>
    </location>
    <ligand>
        <name>substrate</name>
    </ligand>
</feature>
<dbReference type="SUPFAM" id="SSF69075">
    <property type="entry name" value="Glutamyl tRNA-reductase dimerization domain"/>
    <property type="match status" value="1"/>
</dbReference>
<dbReference type="RefSeq" id="WP_205087966.1">
    <property type="nucleotide sequence ID" value="NZ_CALXQD010000004.1"/>
</dbReference>
<dbReference type="InterPro" id="IPR036453">
    <property type="entry name" value="GluRdtase_dimer_dom_sf"/>
</dbReference>
<dbReference type="SUPFAM" id="SSF69742">
    <property type="entry name" value="Glutamyl tRNA-reductase catalytic, N-terminal domain"/>
    <property type="match status" value="1"/>
</dbReference>
<name>A0ABS2GHT3_9FIRM</name>
<dbReference type="PANTHER" id="PTHR43013:SF1">
    <property type="entry name" value="GLUTAMYL-TRNA REDUCTASE"/>
    <property type="match status" value="1"/>
</dbReference>
<dbReference type="GO" id="GO:0008883">
    <property type="term" value="F:glutamyl-tRNA reductase activity"/>
    <property type="evidence" value="ECO:0007669"/>
    <property type="project" value="UniProtKB-EC"/>
</dbReference>
<gene>
    <name evidence="8" type="primary">hemA</name>
    <name evidence="13" type="ORF">H6A01_06475</name>
</gene>
<feature type="binding site" evidence="8">
    <location>
        <position position="110"/>
    </location>
    <ligand>
        <name>substrate</name>
    </ligand>
</feature>
<feature type="domain" description="Tetrapyrrole biosynthesis glutamyl-tRNA reductase dimerisation" evidence="10">
    <location>
        <begin position="322"/>
        <end position="421"/>
    </location>
</feature>
<comment type="catalytic activity">
    <reaction evidence="7 8 9">
        <text>(S)-4-amino-5-oxopentanoate + tRNA(Glu) + NADP(+) = L-glutamyl-tRNA(Glu) + NADPH + H(+)</text>
        <dbReference type="Rhea" id="RHEA:12344"/>
        <dbReference type="Rhea" id="RHEA-COMP:9663"/>
        <dbReference type="Rhea" id="RHEA-COMP:9680"/>
        <dbReference type="ChEBI" id="CHEBI:15378"/>
        <dbReference type="ChEBI" id="CHEBI:57501"/>
        <dbReference type="ChEBI" id="CHEBI:57783"/>
        <dbReference type="ChEBI" id="CHEBI:58349"/>
        <dbReference type="ChEBI" id="CHEBI:78442"/>
        <dbReference type="ChEBI" id="CHEBI:78520"/>
        <dbReference type="EC" id="1.2.1.70"/>
    </reaction>
</comment>
<dbReference type="InterPro" id="IPR000343">
    <property type="entry name" value="4pyrrol_synth_GluRdtase"/>
</dbReference>
<dbReference type="Gene3D" id="3.30.460.30">
    <property type="entry name" value="Glutamyl-tRNA reductase, N-terminal domain"/>
    <property type="match status" value="1"/>
</dbReference>
<dbReference type="InterPro" id="IPR015895">
    <property type="entry name" value="4pyrrol_synth_GluRdtase_N"/>
</dbReference>
<comment type="similarity">
    <text evidence="2 8 9">Belongs to the glutamyl-tRNA reductase family.</text>
</comment>
<feature type="domain" description="Glutamyl-tRNA reductase N-terminal" evidence="12">
    <location>
        <begin position="6"/>
        <end position="157"/>
    </location>
</feature>
<dbReference type="PROSITE" id="PS00747">
    <property type="entry name" value="GLUTR"/>
    <property type="match status" value="1"/>
</dbReference>
<dbReference type="Gene3D" id="3.40.50.720">
    <property type="entry name" value="NAD(P)-binding Rossmann-like Domain"/>
    <property type="match status" value="1"/>
</dbReference>
<evidence type="ECO:0000259" key="11">
    <source>
        <dbReference type="Pfam" id="PF01488"/>
    </source>
</evidence>
<evidence type="ECO:0000256" key="1">
    <source>
        <dbReference type="ARBA" id="ARBA00005059"/>
    </source>
</evidence>
<dbReference type="InterPro" id="IPR015896">
    <property type="entry name" value="4pyrrol_synth_GluRdtase_dimer"/>
</dbReference>
<comment type="domain">
    <text evidence="8">Possesses an unusual extended V-shaped dimeric structure with each monomer consisting of three distinct domains arranged along a curved 'spinal' alpha-helix. The N-terminal catalytic domain specifically recognizes the glutamate moiety of the substrate. The second domain is the NADPH-binding domain, and the third C-terminal domain is responsible for dimerization.</text>
</comment>
<dbReference type="CDD" id="cd05213">
    <property type="entry name" value="NAD_bind_Glutamyl_tRNA_reduct"/>
    <property type="match status" value="1"/>
</dbReference>
<dbReference type="Pfam" id="PF01488">
    <property type="entry name" value="Shikimate_DH"/>
    <property type="match status" value="1"/>
</dbReference>
<evidence type="ECO:0000313" key="13">
    <source>
        <dbReference type="EMBL" id="MBM6912963.1"/>
    </source>
</evidence>
<comment type="function">
    <text evidence="8">Catalyzes the NADPH-dependent reduction of glutamyl-tRNA(Glu) to glutamate 1-semialdehyde (GSA).</text>
</comment>
<comment type="caution">
    <text evidence="13">The sequence shown here is derived from an EMBL/GenBank/DDBJ whole genome shotgun (WGS) entry which is preliminary data.</text>
</comment>
<comment type="subunit">
    <text evidence="8">Homodimer.</text>
</comment>
<evidence type="ECO:0000259" key="10">
    <source>
        <dbReference type="Pfam" id="PF00745"/>
    </source>
</evidence>
<proteinExistence type="inferred from homology"/>
<evidence type="ECO:0000256" key="5">
    <source>
        <dbReference type="ARBA" id="ARBA00023002"/>
    </source>
</evidence>
<dbReference type="InterPro" id="IPR006151">
    <property type="entry name" value="Shikm_DH/Glu-tRNA_Rdtase"/>
</dbReference>
<feature type="binding site" evidence="8">
    <location>
        <begin position="191"/>
        <end position="196"/>
    </location>
    <ligand>
        <name>NADP(+)</name>
        <dbReference type="ChEBI" id="CHEBI:58349"/>
    </ligand>
</feature>
<comment type="pathway">
    <text evidence="1 8 9">Porphyrin-containing compound metabolism; protoporphyrin-IX biosynthesis; 5-aminolevulinate from L-glutamyl-tRNA(Glu): step 1/2.</text>
</comment>
<feature type="domain" description="Quinate/shikimate 5-dehydrogenase/glutamyl-tRNA reductase" evidence="11">
    <location>
        <begin position="173"/>
        <end position="308"/>
    </location>
</feature>
<evidence type="ECO:0000256" key="6">
    <source>
        <dbReference type="ARBA" id="ARBA00023244"/>
    </source>
</evidence>
<dbReference type="Proteomes" id="UP000707138">
    <property type="component" value="Unassembled WGS sequence"/>
</dbReference>
<dbReference type="Pfam" id="PF05201">
    <property type="entry name" value="GlutR_N"/>
    <property type="match status" value="1"/>
</dbReference>
<organism evidence="13 14">
    <name type="scientific">Veillonella magna</name>
    <dbReference type="NCBI Taxonomy" id="464322"/>
    <lineage>
        <taxon>Bacteria</taxon>
        <taxon>Bacillati</taxon>
        <taxon>Bacillota</taxon>
        <taxon>Negativicutes</taxon>
        <taxon>Veillonellales</taxon>
        <taxon>Veillonellaceae</taxon>
        <taxon>Veillonella</taxon>
    </lineage>
</organism>
<dbReference type="NCBIfam" id="TIGR01035">
    <property type="entry name" value="hemA"/>
    <property type="match status" value="1"/>
</dbReference>